<evidence type="ECO:0000313" key="1">
    <source>
        <dbReference type="EMBL" id="NMV41833.1"/>
    </source>
</evidence>
<proteinExistence type="predicted"/>
<reference evidence="1 2" key="1">
    <citation type="submission" date="2020-04" db="EMBL/GenBank/DDBJ databases">
        <title>Ralstonia insidiosa genome sequencing and assembly.</title>
        <authorList>
            <person name="Martins R.C.R."/>
            <person name="Perdigao-Neto L.V."/>
            <person name="Levin A.S.S."/>
            <person name="Costa S.F."/>
        </authorList>
    </citation>
    <scope>NUCLEOTIDE SEQUENCE [LARGE SCALE GENOMIC DNA]</scope>
    <source>
        <strain evidence="1 2">5047</strain>
    </source>
</reference>
<dbReference type="Proteomes" id="UP000575469">
    <property type="component" value="Unassembled WGS sequence"/>
</dbReference>
<evidence type="ECO:0000313" key="2">
    <source>
        <dbReference type="Proteomes" id="UP000575469"/>
    </source>
</evidence>
<dbReference type="AlphaFoldDB" id="A0A848P9F2"/>
<sequence length="88" mass="9918">MATNIRSRIKQLEERSGSAKQLIVILNRFAVGNSADVAAVLVNDTRHECRAGEAAEQLQERLIADIERQQCPGLFVVRQVCEEREKQL</sequence>
<protein>
    <submittedName>
        <fullName evidence="1">Uncharacterized protein</fullName>
    </submittedName>
</protein>
<gene>
    <name evidence="1" type="ORF">HGR00_28345</name>
</gene>
<accession>A0A848P9F2</accession>
<comment type="caution">
    <text evidence="1">The sequence shown here is derived from an EMBL/GenBank/DDBJ whole genome shotgun (WGS) entry which is preliminary data.</text>
</comment>
<name>A0A848P9F2_9RALS</name>
<dbReference type="EMBL" id="JABBZM010000039">
    <property type="protein sequence ID" value="NMV41833.1"/>
    <property type="molecule type" value="Genomic_DNA"/>
</dbReference>
<organism evidence="1 2">
    <name type="scientific">Ralstonia insidiosa</name>
    <dbReference type="NCBI Taxonomy" id="190721"/>
    <lineage>
        <taxon>Bacteria</taxon>
        <taxon>Pseudomonadati</taxon>
        <taxon>Pseudomonadota</taxon>
        <taxon>Betaproteobacteria</taxon>
        <taxon>Burkholderiales</taxon>
        <taxon>Burkholderiaceae</taxon>
        <taxon>Ralstonia</taxon>
    </lineage>
</organism>
<dbReference type="RefSeq" id="WP_169341865.1">
    <property type="nucleotide sequence ID" value="NZ_JABBZM010000039.1"/>
</dbReference>